<accession>A0AAD0J8N6</accession>
<organism evidence="1 2">
    <name type="scientific">Burkholderia cenocepacia</name>
    <dbReference type="NCBI Taxonomy" id="95486"/>
    <lineage>
        <taxon>Bacteria</taxon>
        <taxon>Pseudomonadati</taxon>
        <taxon>Pseudomonadota</taxon>
        <taxon>Betaproteobacteria</taxon>
        <taxon>Burkholderiales</taxon>
        <taxon>Burkholderiaceae</taxon>
        <taxon>Burkholderia</taxon>
        <taxon>Burkholderia cepacia complex</taxon>
    </lineage>
</organism>
<evidence type="ECO:0000313" key="2">
    <source>
        <dbReference type="Proteomes" id="UP000244809"/>
    </source>
</evidence>
<name>A0AAD0J8N6_9BURK</name>
<protein>
    <submittedName>
        <fullName evidence="1">Uncharacterized protein</fullName>
    </submittedName>
</protein>
<dbReference type="EMBL" id="CP021069">
    <property type="protein sequence ID" value="AWG32240.1"/>
    <property type="molecule type" value="Genomic_DNA"/>
</dbReference>
<dbReference type="AlphaFoldDB" id="A0AAD0J8N6"/>
<sequence length="60" mass="6761">MYEAICAHRPEEARTAMQTHIGCVRSHFERERRTARLVGPAPVPARAATCRASRITSRRA</sequence>
<gene>
    <name evidence="1" type="ORF">B9Z07_26280</name>
</gene>
<reference evidence="1 2" key="1">
    <citation type="submission" date="2017-04" db="EMBL/GenBank/DDBJ databases">
        <title>Complete genome sequence of Burkholderia cenocepacia PC184 Midwest clone.</title>
        <authorList>
            <person name="Mulks M.H."/>
            <person name="Cooper V.S."/>
        </authorList>
    </citation>
    <scope>NUCLEOTIDE SEQUENCE [LARGE SCALE GENOMIC DNA]</scope>
    <source>
        <strain evidence="1 2">PC184 Mulks</strain>
    </source>
</reference>
<dbReference type="Proteomes" id="UP000244809">
    <property type="component" value="Chromosome 3"/>
</dbReference>
<evidence type="ECO:0000313" key="1">
    <source>
        <dbReference type="EMBL" id="AWG32240.1"/>
    </source>
</evidence>
<proteinExistence type="predicted"/>